<evidence type="ECO:0000313" key="6">
    <source>
        <dbReference type="Proteomes" id="UP001304340"/>
    </source>
</evidence>
<accession>A0AAF1BX63</accession>
<dbReference type="RefSeq" id="WP_319155860.1">
    <property type="nucleotide sequence ID" value="NZ_CP138359.1"/>
</dbReference>
<dbReference type="Proteomes" id="UP001304340">
    <property type="component" value="Chromosome"/>
</dbReference>
<name>A0AAF1BX63_9MICO</name>
<gene>
    <name evidence="5" type="ORF">SANBI_002700</name>
</gene>
<dbReference type="AlphaFoldDB" id="A0AAF1BX63"/>
<dbReference type="GO" id="GO:0004176">
    <property type="term" value="F:ATP-dependent peptidase activity"/>
    <property type="evidence" value="ECO:0007669"/>
    <property type="project" value="InterPro"/>
</dbReference>
<dbReference type="Pfam" id="PF05362">
    <property type="entry name" value="Lon_C"/>
    <property type="match status" value="1"/>
</dbReference>
<feature type="compositionally biased region" description="Basic and acidic residues" evidence="1">
    <location>
        <begin position="25"/>
        <end position="36"/>
    </location>
</feature>
<organism evidence="5 6">
    <name type="scientific">Sanguibacter biliveldensis</name>
    <dbReference type="NCBI Taxonomy" id="3030830"/>
    <lineage>
        <taxon>Bacteria</taxon>
        <taxon>Bacillati</taxon>
        <taxon>Actinomycetota</taxon>
        <taxon>Actinomycetes</taxon>
        <taxon>Micrococcales</taxon>
        <taxon>Sanguibacteraceae</taxon>
        <taxon>Sanguibacter</taxon>
    </lineage>
</organism>
<proteinExistence type="predicted"/>
<dbReference type="EMBL" id="CP138359">
    <property type="protein sequence ID" value="WPF81406.1"/>
    <property type="molecule type" value="Genomic_DNA"/>
</dbReference>
<dbReference type="InterPro" id="IPR027065">
    <property type="entry name" value="Lon_Prtase"/>
</dbReference>
<dbReference type="GO" id="GO:0004252">
    <property type="term" value="F:serine-type endopeptidase activity"/>
    <property type="evidence" value="ECO:0007669"/>
    <property type="project" value="InterPro"/>
</dbReference>
<dbReference type="Gene3D" id="2.30.42.10">
    <property type="match status" value="1"/>
</dbReference>
<dbReference type="Pfam" id="PF13180">
    <property type="entry name" value="PDZ_2"/>
    <property type="match status" value="1"/>
</dbReference>
<evidence type="ECO:0000259" key="4">
    <source>
        <dbReference type="Pfam" id="PF13180"/>
    </source>
</evidence>
<dbReference type="InterPro" id="IPR008269">
    <property type="entry name" value="Lon_proteolytic"/>
</dbReference>
<dbReference type="Gene3D" id="3.30.230.10">
    <property type="match status" value="1"/>
</dbReference>
<dbReference type="SUPFAM" id="SSF54211">
    <property type="entry name" value="Ribosomal protein S5 domain 2-like"/>
    <property type="match status" value="1"/>
</dbReference>
<dbReference type="InterPro" id="IPR001478">
    <property type="entry name" value="PDZ"/>
</dbReference>
<evidence type="ECO:0000256" key="2">
    <source>
        <dbReference type="SAM" id="Phobius"/>
    </source>
</evidence>
<feature type="compositionally biased region" description="Polar residues" evidence="1">
    <location>
        <begin position="7"/>
        <end position="19"/>
    </location>
</feature>
<keyword evidence="2" id="KW-0472">Membrane</keyword>
<dbReference type="KEGG" id="sbil:SANBI_002700"/>
<protein>
    <submittedName>
        <fullName evidence="5">PDZ domain-containing protein</fullName>
    </submittedName>
</protein>
<dbReference type="GO" id="GO:0006508">
    <property type="term" value="P:proteolysis"/>
    <property type="evidence" value="ECO:0007669"/>
    <property type="project" value="InterPro"/>
</dbReference>
<dbReference type="SUPFAM" id="SSF50156">
    <property type="entry name" value="PDZ domain-like"/>
    <property type="match status" value="1"/>
</dbReference>
<keyword evidence="2" id="KW-1133">Transmembrane helix</keyword>
<keyword evidence="2" id="KW-0812">Transmembrane</keyword>
<evidence type="ECO:0000259" key="3">
    <source>
        <dbReference type="Pfam" id="PF05362"/>
    </source>
</evidence>
<feature type="domain" description="Lon proteolytic" evidence="3">
    <location>
        <begin position="287"/>
        <end position="371"/>
    </location>
</feature>
<feature type="transmembrane region" description="Helical" evidence="2">
    <location>
        <begin position="52"/>
        <end position="71"/>
    </location>
</feature>
<keyword evidence="6" id="KW-1185">Reference proteome</keyword>
<feature type="region of interest" description="Disordered" evidence="1">
    <location>
        <begin position="1"/>
        <end position="46"/>
    </location>
</feature>
<feature type="domain" description="PDZ" evidence="4">
    <location>
        <begin position="191"/>
        <end position="252"/>
    </location>
</feature>
<reference evidence="6" key="1">
    <citation type="submission" date="2023-11" db="EMBL/GenBank/DDBJ databases">
        <authorList>
            <person name="Helweg L.P."/>
            <person name="Kiel A."/>
            <person name="Hitz F."/>
            <person name="Ruckert-Reed C."/>
            <person name="Busche T."/>
            <person name="Kaltschmidt B."/>
            <person name="Kaltschmidt C."/>
        </authorList>
    </citation>
    <scope>NUCLEOTIDE SEQUENCE [LARGE SCALE GENOMIC DNA]</scope>
    <source>
        <strain evidence="6">4.1</strain>
    </source>
</reference>
<dbReference type="InterPro" id="IPR036034">
    <property type="entry name" value="PDZ_sf"/>
</dbReference>
<dbReference type="GO" id="GO:0030163">
    <property type="term" value="P:protein catabolic process"/>
    <property type="evidence" value="ECO:0007669"/>
    <property type="project" value="InterPro"/>
</dbReference>
<dbReference type="InterPro" id="IPR020568">
    <property type="entry name" value="Ribosomal_Su5_D2-typ_SF"/>
</dbReference>
<sequence length="396" mass="40742">MRRKKMSTQPPVDQSSDQPSAAPEAGRESALERNLREPYALPGRERPSARSITLGISFMATVLLLSGLAILPSPYAVRSPGPTRDTLGEEDGTPLIEITGAPTYESTGELRLTTVGVSGGPGFPVNLAQVVQGWVDPTRVVAPVETVFPKSVSREELDAQSSAEMTSSQEMATYAALTELGYDVPVTLSAVETAEDSGASGVVEPGDVIASLDGEPLASSEDLLERLTTIDPGTDVTLGVVRDGTPTDLTVTTGAVEGQDGSRLGVVVQSSFDFPVDVSIQIENIGGPSAGTMFALGIIDRLTPEDEANGQVIAGTGTMDLAGQVGPIGGIRQKLDGAVRDGATWFLAPAANCDEVVGHVPEGLQVAKVATLAEARAAMVAIGAGEGSTLDTCTAG</sequence>
<dbReference type="PANTHER" id="PTHR10046">
    <property type="entry name" value="ATP DEPENDENT LON PROTEASE FAMILY MEMBER"/>
    <property type="match status" value="1"/>
</dbReference>
<evidence type="ECO:0000256" key="1">
    <source>
        <dbReference type="SAM" id="MobiDB-lite"/>
    </source>
</evidence>
<dbReference type="InterPro" id="IPR014721">
    <property type="entry name" value="Ribsml_uS5_D2-typ_fold_subgr"/>
</dbReference>
<dbReference type="GO" id="GO:0005524">
    <property type="term" value="F:ATP binding"/>
    <property type="evidence" value="ECO:0007669"/>
    <property type="project" value="InterPro"/>
</dbReference>
<dbReference type="PRINTS" id="PR00830">
    <property type="entry name" value="ENDOLAPTASE"/>
</dbReference>
<evidence type="ECO:0000313" key="5">
    <source>
        <dbReference type="EMBL" id="WPF81406.1"/>
    </source>
</evidence>